<dbReference type="InterPro" id="IPR011611">
    <property type="entry name" value="PfkB_dom"/>
</dbReference>
<protein>
    <submittedName>
        <fullName evidence="5">Carbohydrate kinase</fullName>
    </submittedName>
</protein>
<evidence type="ECO:0000256" key="1">
    <source>
        <dbReference type="ARBA" id="ARBA00010688"/>
    </source>
</evidence>
<keyword evidence="2" id="KW-0808">Transferase</keyword>
<proteinExistence type="inferred from homology"/>
<dbReference type="Gene3D" id="3.40.1190.20">
    <property type="match status" value="1"/>
</dbReference>
<comment type="similarity">
    <text evidence="1">Belongs to the carbohydrate kinase PfkB family.</text>
</comment>
<gene>
    <name evidence="5" type="ORF">ISU02_00390</name>
</gene>
<reference evidence="5 6" key="1">
    <citation type="submission" date="2020-11" db="EMBL/GenBank/DDBJ databases">
        <title>Fusibacter basophilias sp. nov.</title>
        <authorList>
            <person name="Qiu D."/>
        </authorList>
    </citation>
    <scope>NUCLEOTIDE SEQUENCE [LARGE SCALE GENOMIC DNA]</scope>
    <source>
        <strain evidence="5 6">Q10-2</strain>
    </source>
</reference>
<evidence type="ECO:0000313" key="5">
    <source>
        <dbReference type="EMBL" id="MBF4691550.1"/>
    </source>
</evidence>
<dbReference type="PROSITE" id="PS00584">
    <property type="entry name" value="PFKB_KINASES_2"/>
    <property type="match status" value="1"/>
</dbReference>
<dbReference type="PANTHER" id="PTHR43085:SF41">
    <property type="entry name" value="FRUCTOSELYSINE 6-KINASE"/>
    <property type="match status" value="1"/>
</dbReference>
<dbReference type="GO" id="GO:0016301">
    <property type="term" value="F:kinase activity"/>
    <property type="evidence" value="ECO:0007669"/>
    <property type="project" value="UniProtKB-KW"/>
</dbReference>
<comment type="caution">
    <text evidence="5">The sequence shown here is derived from an EMBL/GenBank/DDBJ whole genome shotgun (WGS) entry which is preliminary data.</text>
</comment>
<evidence type="ECO:0000259" key="4">
    <source>
        <dbReference type="Pfam" id="PF00294"/>
    </source>
</evidence>
<dbReference type="Pfam" id="PF00294">
    <property type="entry name" value="PfkB"/>
    <property type="match status" value="1"/>
</dbReference>
<accession>A0ABR9ZM60</accession>
<dbReference type="Proteomes" id="UP000614200">
    <property type="component" value="Unassembled WGS sequence"/>
</dbReference>
<keyword evidence="6" id="KW-1185">Reference proteome</keyword>
<dbReference type="InterPro" id="IPR002173">
    <property type="entry name" value="Carboh/pur_kinase_PfkB_CS"/>
</dbReference>
<evidence type="ECO:0000256" key="2">
    <source>
        <dbReference type="ARBA" id="ARBA00022679"/>
    </source>
</evidence>
<dbReference type="InterPro" id="IPR050306">
    <property type="entry name" value="PfkB_Carbo_kinase"/>
</dbReference>
<dbReference type="PANTHER" id="PTHR43085">
    <property type="entry name" value="HEXOKINASE FAMILY MEMBER"/>
    <property type="match status" value="1"/>
</dbReference>
<organism evidence="5 6">
    <name type="scientific">Fusibacter ferrireducens</name>
    <dbReference type="NCBI Taxonomy" id="2785058"/>
    <lineage>
        <taxon>Bacteria</taxon>
        <taxon>Bacillati</taxon>
        <taxon>Bacillota</taxon>
        <taxon>Clostridia</taxon>
        <taxon>Eubacteriales</taxon>
        <taxon>Eubacteriales Family XII. Incertae Sedis</taxon>
        <taxon>Fusibacter</taxon>
    </lineage>
</organism>
<dbReference type="EMBL" id="JADKNH010000001">
    <property type="protein sequence ID" value="MBF4691550.1"/>
    <property type="molecule type" value="Genomic_DNA"/>
</dbReference>
<evidence type="ECO:0000256" key="3">
    <source>
        <dbReference type="ARBA" id="ARBA00022777"/>
    </source>
</evidence>
<dbReference type="InterPro" id="IPR029056">
    <property type="entry name" value="Ribokinase-like"/>
</dbReference>
<name>A0ABR9ZM60_9FIRM</name>
<evidence type="ECO:0000313" key="6">
    <source>
        <dbReference type="Proteomes" id="UP000614200"/>
    </source>
</evidence>
<keyword evidence="3 5" id="KW-0418">Kinase</keyword>
<dbReference type="RefSeq" id="WP_194699798.1">
    <property type="nucleotide sequence ID" value="NZ_JADKNH010000001.1"/>
</dbReference>
<feature type="domain" description="Carbohydrate kinase PfkB" evidence="4">
    <location>
        <begin position="13"/>
        <end position="263"/>
    </location>
</feature>
<sequence length="273" mass="29718">MKIIGIGDNVVDVYIDQNVFYPGGNCVNVLVNAKRNGAEKASYLGIFGTDDAAEHIKYALKQEHISFDFSRTTVGKSGHPGVNINALGDRVFVGGPRDTVQHIVKLNLTENDLDYIKGFDVAHVSRYSSMESELEKLSKVISVSYDFSNGYSEAYLSQVCPFIDYAFLSAADLSDEAIEELLKTMKPYNLKVIGITRGAQPAIFIYNDKRYIQEPVATQVVDTMGAGDSFIGGFLRAFMDGEPIETALALAASSAAKTCGFHGGFGYPKNMTS</sequence>
<dbReference type="SUPFAM" id="SSF53613">
    <property type="entry name" value="Ribokinase-like"/>
    <property type="match status" value="1"/>
</dbReference>